<dbReference type="PANTHER" id="PTHR48100:SF54">
    <property type="entry name" value="PHOSPHATASE SPAC5H10.03-RELATED"/>
    <property type="match status" value="1"/>
</dbReference>
<dbReference type="InterPro" id="IPR050275">
    <property type="entry name" value="PGM_Phosphatase"/>
</dbReference>
<dbReference type="CDD" id="cd07040">
    <property type="entry name" value="HP"/>
    <property type="match status" value="1"/>
</dbReference>
<gene>
    <name evidence="2" type="ORF">LOCC1_G001089</name>
</gene>
<evidence type="ECO:0000256" key="1">
    <source>
        <dbReference type="SAM" id="MobiDB-lite"/>
    </source>
</evidence>
<dbReference type="OrthoDB" id="496981at2759"/>
<dbReference type="EMBL" id="QGMI01000032">
    <property type="protein sequence ID" value="TVY48793.1"/>
    <property type="molecule type" value="Genomic_DNA"/>
</dbReference>
<feature type="region of interest" description="Disordered" evidence="1">
    <location>
        <begin position="217"/>
        <end position="255"/>
    </location>
</feature>
<accession>A0A8H8S8G7</accession>
<dbReference type="Gene3D" id="3.40.50.1240">
    <property type="entry name" value="Phosphoglycerate mutase-like"/>
    <property type="match status" value="1"/>
</dbReference>
<dbReference type="PANTHER" id="PTHR48100">
    <property type="entry name" value="BROAD-SPECIFICITY PHOSPHATASE YOR283W-RELATED"/>
    <property type="match status" value="1"/>
</dbReference>
<keyword evidence="3" id="KW-1185">Reference proteome</keyword>
<dbReference type="Pfam" id="PF00300">
    <property type="entry name" value="His_Phos_1"/>
    <property type="match status" value="1"/>
</dbReference>
<dbReference type="SUPFAM" id="SSF53254">
    <property type="entry name" value="Phosphoglycerate mutase-like"/>
    <property type="match status" value="1"/>
</dbReference>
<feature type="compositionally biased region" description="Polar residues" evidence="1">
    <location>
        <begin position="1"/>
        <end position="10"/>
    </location>
</feature>
<feature type="region of interest" description="Disordered" evidence="1">
    <location>
        <begin position="1"/>
        <end position="23"/>
    </location>
</feature>
<protein>
    <submittedName>
        <fullName evidence="2">Putative phosphatase</fullName>
    </submittedName>
</protein>
<sequence>MGKDTITSPRHNPRYHTPRPHNPLALGNSFVKDPHLTPMGKVQCLDLRQSFSFHKDVDIVMASPLCRTVQTAVLGLRGVLQRKEVPFLLVPQAQEISDKPCDTGTDPADLKLALTEIFEEEEYGFDVGRIDFSIVEEGWNSKKGEYEASLEAVQKRAAALRCWLWKRPEENIALVTHGAFLHYLTEDWRGLVLPRGTAWKTCEFRRFTFDEGSNEDAAHMTEVGKEGRDKGKRPEGAHAHDITGTEPLPNQTVWA</sequence>
<dbReference type="InterPro" id="IPR029033">
    <property type="entry name" value="His_PPase_superfam"/>
</dbReference>
<dbReference type="GO" id="GO:0016791">
    <property type="term" value="F:phosphatase activity"/>
    <property type="evidence" value="ECO:0007669"/>
    <property type="project" value="TreeGrafter"/>
</dbReference>
<dbReference type="InterPro" id="IPR013078">
    <property type="entry name" value="His_Pase_superF_clade-1"/>
</dbReference>
<name>A0A8H8S8G7_9HELO</name>
<evidence type="ECO:0000313" key="3">
    <source>
        <dbReference type="Proteomes" id="UP000443090"/>
    </source>
</evidence>
<comment type="caution">
    <text evidence="2">The sequence shown here is derived from an EMBL/GenBank/DDBJ whole genome shotgun (WGS) entry which is preliminary data.</text>
</comment>
<organism evidence="2 3">
    <name type="scientific">Lachnellula occidentalis</name>
    <dbReference type="NCBI Taxonomy" id="215460"/>
    <lineage>
        <taxon>Eukaryota</taxon>
        <taxon>Fungi</taxon>
        <taxon>Dikarya</taxon>
        <taxon>Ascomycota</taxon>
        <taxon>Pezizomycotina</taxon>
        <taxon>Leotiomycetes</taxon>
        <taxon>Helotiales</taxon>
        <taxon>Lachnaceae</taxon>
        <taxon>Lachnellula</taxon>
    </lineage>
</organism>
<dbReference type="GO" id="GO:0005737">
    <property type="term" value="C:cytoplasm"/>
    <property type="evidence" value="ECO:0007669"/>
    <property type="project" value="TreeGrafter"/>
</dbReference>
<proteinExistence type="predicted"/>
<reference evidence="2 3" key="1">
    <citation type="submission" date="2018-05" db="EMBL/GenBank/DDBJ databases">
        <title>Genome sequencing and assembly of the regulated plant pathogen Lachnellula willkommii and related sister species for the development of diagnostic species identification markers.</title>
        <authorList>
            <person name="Giroux E."/>
            <person name="Bilodeau G."/>
        </authorList>
    </citation>
    <scope>NUCLEOTIDE SEQUENCE [LARGE SCALE GENOMIC DNA]</scope>
    <source>
        <strain evidence="2 3">CBS 160.35</strain>
    </source>
</reference>
<evidence type="ECO:0000313" key="2">
    <source>
        <dbReference type="EMBL" id="TVY48793.1"/>
    </source>
</evidence>
<dbReference type="Proteomes" id="UP000443090">
    <property type="component" value="Unassembled WGS sequence"/>
</dbReference>
<dbReference type="AlphaFoldDB" id="A0A8H8S8G7"/>
<feature type="compositionally biased region" description="Basic and acidic residues" evidence="1">
    <location>
        <begin position="217"/>
        <end position="243"/>
    </location>
</feature>